<dbReference type="PANTHER" id="PTHR46896:SF3">
    <property type="entry name" value="FI06413P-RELATED"/>
    <property type="match status" value="1"/>
</dbReference>
<dbReference type="EMBL" id="JACSEA010000010">
    <property type="protein sequence ID" value="KAF7391272.1"/>
    <property type="molecule type" value="Genomic_DNA"/>
</dbReference>
<feature type="compositionally biased region" description="Low complexity" evidence="6">
    <location>
        <begin position="385"/>
        <end position="397"/>
    </location>
</feature>
<feature type="region of interest" description="Disordered" evidence="6">
    <location>
        <begin position="317"/>
        <end position="336"/>
    </location>
</feature>
<evidence type="ECO:0000313" key="9">
    <source>
        <dbReference type="Proteomes" id="UP000614350"/>
    </source>
</evidence>
<evidence type="ECO:0000256" key="6">
    <source>
        <dbReference type="SAM" id="MobiDB-lite"/>
    </source>
</evidence>
<organism evidence="8 9">
    <name type="scientific">Vespula vulgaris</name>
    <name type="common">Yellow jacket</name>
    <name type="synonym">Wasp</name>
    <dbReference type="NCBI Taxonomy" id="7454"/>
    <lineage>
        <taxon>Eukaryota</taxon>
        <taxon>Metazoa</taxon>
        <taxon>Ecdysozoa</taxon>
        <taxon>Arthropoda</taxon>
        <taxon>Hexapoda</taxon>
        <taxon>Insecta</taxon>
        <taxon>Pterygota</taxon>
        <taxon>Neoptera</taxon>
        <taxon>Endopterygota</taxon>
        <taxon>Hymenoptera</taxon>
        <taxon>Apocrita</taxon>
        <taxon>Aculeata</taxon>
        <taxon>Vespoidea</taxon>
        <taxon>Vespidae</taxon>
        <taxon>Vespinae</taxon>
        <taxon>Vespula</taxon>
    </lineage>
</organism>
<protein>
    <recommendedName>
        <fullName evidence="7">Ubiquitin-like protease family profile domain-containing protein</fullName>
    </recommendedName>
</protein>
<comment type="similarity">
    <text evidence="1">Belongs to the peptidase C48 family.</text>
</comment>
<name>A0A834JQ47_VESVU</name>
<keyword evidence="2" id="KW-0597">Phosphoprotein</keyword>
<keyword evidence="9" id="KW-1185">Reference proteome</keyword>
<feature type="region of interest" description="Disordered" evidence="6">
    <location>
        <begin position="1401"/>
        <end position="1422"/>
    </location>
</feature>
<evidence type="ECO:0000313" key="8">
    <source>
        <dbReference type="EMBL" id="KAF7391272.1"/>
    </source>
</evidence>
<dbReference type="GO" id="GO:0006508">
    <property type="term" value="P:proteolysis"/>
    <property type="evidence" value="ECO:0007669"/>
    <property type="project" value="UniProtKB-KW"/>
</dbReference>
<dbReference type="PANTHER" id="PTHR46896">
    <property type="entry name" value="SENTRIN-SPECIFIC PROTEASE"/>
    <property type="match status" value="1"/>
</dbReference>
<feature type="region of interest" description="Disordered" evidence="6">
    <location>
        <begin position="376"/>
        <end position="404"/>
    </location>
</feature>
<feature type="compositionally biased region" description="Acidic residues" evidence="6">
    <location>
        <begin position="1109"/>
        <end position="1138"/>
    </location>
</feature>
<keyword evidence="4" id="KW-0833">Ubl conjugation pathway</keyword>
<dbReference type="GO" id="GO:0016926">
    <property type="term" value="P:protein desumoylation"/>
    <property type="evidence" value="ECO:0007669"/>
    <property type="project" value="TreeGrafter"/>
</dbReference>
<comment type="caution">
    <text evidence="8">The sequence shown here is derived from an EMBL/GenBank/DDBJ whole genome shotgun (WGS) entry which is preliminary data.</text>
</comment>
<dbReference type="FunFam" id="1.10.418.20:FF:000001">
    <property type="entry name" value="sentrin-specific protease 6 isoform X1"/>
    <property type="match status" value="1"/>
</dbReference>
<dbReference type="Proteomes" id="UP000614350">
    <property type="component" value="Unassembled WGS sequence"/>
</dbReference>
<proteinExistence type="inferred from homology"/>
<dbReference type="InterPro" id="IPR038765">
    <property type="entry name" value="Papain-like_cys_pep_sf"/>
</dbReference>
<dbReference type="PROSITE" id="PS50600">
    <property type="entry name" value="ULP_PROTEASE"/>
    <property type="match status" value="1"/>
</dbReference>
<feature type="domain" description="Ubiquitin-like protease family profile" evidence="7">
    <location>
        <begin position="946"/>
        <end position="1230"/>
    </location>
</feature>
<feature type="compositionally biased region" description="Polar residues" evidence="6">
    <location>
        <begin position="1139"/>
        <end position="1151"/>
    </location>
</feature>
<dbReference type="InterPro" id="IPR051947">
    <property type="entry name" value="Sentrin-specific_protease"/>
</dbReference>
<dbReference type="GO" id="GO:0070139">
    <property type="term" value="F:SUMO-specific endopeptidase activity"/>
    <property type="evidence" value="ECO:0007669"/>
    <property type="project" value="TreeGrafter"/>
</dbReference>
<feature type="region of interest" description="Disordered" evidence="6">
    <location>
        <begin position="1104"/>
        <end position="1151"/>
    </location>
</feature>
<evidence type="ECO:0000256" key="3">
    <source>
        <dbReference type="ARBA" id="ARBA00022670"/>
    </source>
</evidence>
<dbReference type="Gene3D" id="3.30.310.130">
    <property type="entry name" value="Ubiquitin-related"/>
    <property type="match status" value="1"/>
</dbReference>
<feature type="region of interest" description="Disordered" evidence="6">
    <location>
        <begin position="720"/>
        <end position="749"/>
    </location>
</feature>
<sequence>MAQYYNFVTNASGTLTLEEVQRICSVEGQHVQVVEDVNNGGNGSQQFLAYTAAQQNNEQTIFCQQTINLGSQISTPQLEQGQNVFIIKTNESSPSQSILKPNTVKVHTAPENIVGVVDKRAIKPSVECNNDNQQIQWMKMQENSVNIDAASKQNTLLPEKSQTAILNKSQPQNNITLPLTVHGNTEPQVYNPESTEKKSVKLYQNKNRLSVNNIQTVSPSIPSDGLNVTDSTSNRIPRYYVSNVKVTSPSFHNKTVNATGQNVTTTLTRQVRASFVQVSPTRPTVPIQMSKNPLRLQHPEMEHLSQRIKQAKLRQLQNDQRSQQNIRKNQVSNMSQKPVQNITATPLQHQQVANVIQQKQLQNITTQFQQLQKQSSVGTIEQKSPHQLQSQLSSPSHNMQTNSNVDSDCILQERGILKQQSSPSQADSEESESIAYLQKVIANPSNTIVQRQIQGNTAKMLVMLPNGEQRLITFDISNDDCTVQDLLEQANITFGGETAVCLVSDSTLGINYIVEAGPGTNAILNEIHEHDSNTSQDTTTIGSRNTSRTISSPDENSNPICQNEEAKYVEGKLALCPNCGISSLDFNRCQRCLKKLPEGVKTIPMTVGIQEKKENMLSVNTFYKKNNERNSSAKLEKLERDGSAYKRGRGRGRGSFTSRTTKVINKEPECLTISSDEDEEGKTRKVDGVNSNAVSSNASNNFTEEMETILDKEPVITNNSVSSTNVDLPPSSEECTEGGSTKCEDQNFTDNSTQNIHTTILCRTVRIGSYKYVPPEKILISPSGIRFGIPLLEDDKSFVTLDVKVQDLVKVLVHFGKSMPVIFFYTTTSAGAMIRELLGMQDPKGPYYDPAGKDHTHRRITLLPEKLSDESKVALKNIFMIRKGLLEELNPKEANDILVRASPKDNSLVPGLTRRYSQTSLSNTSTVNGGIQTITVYPPPPAKGGIAINTEDYLCLGEDQFLNDVIIDFYLKYLTLEVLSESDQHRTHVFSSYFYKRLTSPHAQAGESTVPLSAAAKRHARVQKWTKNVNIFEKDFIVIPINEHAHWFLAIICFPGLVGKVSINPKTIKEEDVHKTVQKSKKLKDLKIQAVTIGTTTITPVTTTITIDQGDDGSERDEAEGDDEEMEMDSDDEEETEGQENNKNQETDQGLQNINSVKVPCILIFDSLAGASRCRVVATLRDYLSCEHVAKMGIEKTFSKETIKGASPKVPQQSNFTDCGLYVLQYVESFFKDPIKDYTLPIKTLKHWFEEIIVTRKREEISKLLTKLMNATKGDKNITLPVVNFPTQDGKLKPKSENHVEIKPVKTEIEIKKKPMSETETTPRAANSTVPAQAENKESSNEVVNKSTYQIIPFSPCTSSSSSTDKNSSEMLVDTKIHTRSPSEIISYLKSKRIPRLMLRTDAQDDSQAAKKHKGEFFEPCK</sequence>
<dbReference type="FunFam" id="1.10.418.20:FF:000004">
    <property type="entry name" value="sentrin-specific protease 7 isoform X1"/>
    <property type="match status" value="1"/>
</dbReference>
<keyword evidence="3" id="KW-0645">Protease</keyword>
<feature type="compositionally biased region" description="Polar residues" evidence="6">
    <location>
        <begin position="1318"/>
        <end position="1331"/>
    </location>
</feature>
<feature type="region of interest" description="Disordered" evidence="6">
    <location>
        <begin position="1313"/>
        <end position="1344"/>
    </location>
</feature>
<evidence type="ECO:0000256" key="5">
    <source>
        <dbReference type="ARBA" id="ARBA00022801"/>
    </source>
</evidence>
<gene>
    <name evidence="8" type="ORF">HZH66_009752</name>
</gene>
<dbReference type="GO" id="GO:0005737">
    <property type="term" value="C:cytoplasm"/>
    <property type="evidence" value="ECO:0007669"/>
    <property type="project" value="TreeGrafter"/>
</dbReference>
<dbReference type="SUPFAM" id="SSF54001">
    <property type="entry name" value="Cysteine proteinases"/>
    <property type="match status" value="1"/>
</dbReference>
<dbReference type="Pfam" id="PF02902">
    <property type="entry name" value="Peptidase_C48"/>
    <property type="match status" value="1"/>
</dbReference>
<reference evidence="8" key="1">
    <citation type="journal article" date="2020" name="G3 (Bethesda)">
        <title>High-Quality Assemblies for Three Invasive Social Wasps from the &lt;i&gt;Vespula&lt;/i&gt; Genus.</title>
        <authorList>
            <person name="Harrop T.W.R."/>
            <person name="Guhlin J."/>
            <person name="McLaughlin G.M."/>
            <person name="Permina E."/>
            <person name="Stockwell P."/>
            <person name="Gilligan J."/>
            <person name="Le Lec M.F."/>
            <person name="Gruber M.A.M."/>
            <person name="Quinn O."/>
            <person name="Lovegrove M."/>
            <person name="Duncan E.J."/>
            <person name="Remnant E.J."/>
            <person name="Van Eeckhoven J."/>
            <person name="Graham B."/>
            <person name="Knapp R.A."/>
            <person name="Langford K.W."/>
            <person name="Kronenberg Z."/>
            <person name="Press M.O."/>
            <person name="Eacker S.M."/>
            <person name="Wilson-Rankin E.E."/>
            <person name="Purcell J."/>
            <person name="Lester P.J."/>
            <person name="Dearden P.K."/>
        </authorList>
    </citation>
    <scope>NUCLEOTIDE SEQUENCE</scope>
    <source>
        <strain evidence="8">Marl-1</strain>
    </source>
</reference>
<evidence type="ECO:0000259" key="7">
    <source>
        <dbReference type="PROSITE" id="PS50600"/>
    </source>
</evidence>
<feature type="region of interest" description="Disordered" evidence="6">
    <location>
        <begin position="530"/>
        <end position="559"/>
    </location>
</feature>
<dbReference type="Gene3D" id="1.10.418.20">
    <property type="match status" value="1"/>
</dbReference>
<dbReference type="InterPro" id="IPR003653">
    <property type="entry name" value="Peptidase_C48_C"/>
</dbReference>
<keyword evidence="5" id="KW-0378">Hydrolase</keyword>
<evidence type="ECO:0000256" key="1">
    <source>
        <dbReference type="ARBA" id="ARBA00005234"/>
    </source>
</evidence>
<dbReference type="GO" id="GO:0005634">
    <property type="term" value="C:nucleus"/>
    <property type="evidence" value="ECO:0007669"/>
    <property type="project" value="TreeGrafter"/>
</dbReference>
<accession>A0A834JQ47</accession>
<evidence type="ECO:0000256" key="4">
    <source>
        <dbReference type="ARBA" id="ARBA00022786"/>
    </source>
</evidence>
<feature type="compositionally biased region" description="Polar residues" evidence="6">
    <location>
        <begin position="533"/>
        <end position="559"/>
    </location>
</feature>
<evidence type="ECO:0000256" key="2">
    <source>
        <dbReference type="ARBA" id="ARBA00022553"/>
    </source>
</evidence>